<dbReference type="NCBIfam" id="TIGR03298">
    <property type="entry name" value="argP"/>
    <property type="match status" value="1"/>
</dbReference>
<keyword evidence="8" id="KW-1185">Reference proteome</keyword>
<dbReference type="AlphaFoldDB" id="C7QYI6"/>
<proteinExistence type="inferred from homology"/>
<keyword evidence="3" id="KW-0238">DNA-binding</keyword>
<dbReference type="Proteomes" id="UP000000628">
    <property type="component" value="Chromosome"/>
</dbReference>
<dbReference type="PANTHER" id="PTHR30579:SF2">
    <property type="entry name" value="HTH-TYPE TRANSCRIPTIONAL REGULATOR ARGP"/>
    <property type="match status" value="1"/>
</dbReference>
<accession>C7QYI6</accession>
<dbReference type="InterPro" id="IPR005119">
    <property type="entry name" value="LysR_subst-bd"/>
</dbReference>
<dbReference type="InterPro" id="IPR036388">
    <property type="entry name" value="WH-like_DNA-bd_sf"/>
</dbReference>
<dbReference type="eggNOG" id="COG0583">
    <property type="taxonomic scope" value="Bacteria"/>
</dbReference>
<reference evidence="7 8" key="1">
    <citation type="journal article" date="2009" name="Stand. Genomic Sci.">
        <title>Complete genome sequence of Jonesia denitrificans type strain (Prevot 55134).</title>
        <authorList>
            <person name="Pukall R."/>
            <person name="Gehrich-Schroter G."/>
            <person name="Lapidus A."/>
            <person name="Nolan M."/>
            <person name="Glavina Del Rio T."/>
            <person name="Lucas S."/>
            <person name="Chen F."/>
            <person name="Tice H."/>
            <person name="Pitluck S."/>
            <person name="Cheng J.F."/>
            <person name="Copeland A."/>
            <person name="Saunders E."/>
            <person name="Brettin T."/>
            <person name="Detter J.C."/>
            <person name="Bruce D."/>
            <person name="Goodwin L."/>
            <person name="Pati A."/>
            <person name="Ivanova N."/>
            <person name="Mavromatis K."/>
            <person name="Ovchinnikova G."/>
            <person name="Chen A."/>
            <person name="Palaniappan K."/>
            <person name="Land M."/>
            <person name="Hauser L."/>
            <person name="Chang Y.J."/>
            <person name="Jeffries C.D."/>
            <person name="Chain P."/>
            <person name="Goker M."/>
            <person name="Bristow J."/>
            <person name="Eisen J.A."/>
            <person name="Markowitz V."/>
            <person name="Hugenholtz P."/>
            <person name="Kyrpides N.C."/>
            <person name="Klenk H.P."/>
            <person name="Han C."/>
        </authorList>
    </citation>
    <scope>NUCLEOTIDE SEQUENCE [LARGE SCALE GENOMIC DNA]</scope>
    <source>
        <strain evidence="8">ATCC 14870 / DSM 20603 / BCRC 15368 / CIP 55.134 / JCM 11481 / NBRC 15587 / NCTC 10816 / Prevot 55134</strain>
    </source>
</reference>
<organism evidence="7 8">
    <name type="scientific">Jonesia denitrificans (strain ATCC 14870 / DSM 20603 / BCRC 15368 / CIP 55.134 / JCM 11481 / NBRC 15587 / NCTC 10816 / Prevot 55134)</name>
    <name type="common">Listeria denitrificans</name>
    <dbReference type="NCBI Taxonomy" id="471856"/>
    <lineage>
        <taxon>Bacteria</taxon>
        <taxon>Bacillati</taxon>
        <taxon>Actinomycetota</taxon>
        <taxon>Actinomycetes</taxon>
        <taxon>Micrococcales</taxon>
        <taxon>Jonesiaceae</taxon>
        <taxon>Jonesia</taxon>
    </lineage>
</organism>
<dbReference type="OrthoDB" id="3252676at2"/>
<dbReference type="STRING" id="471856.Jden_0158"/>
<dbReference type="InterPro" id="IPR017685">
    <property type="entry name" value="ArgP"/>
</dbReference>
<dbReference type="Pfam" id="PF03466">
    <property type="entry name" value="LysR_substrate"/>
    <property type="match status" value="1"/>
</dbReference>
<comment type="similarity">
    <text evidence="1">Belongs to the LysR transcriptional regulatory family.</text>
</comment>
<keyword evidence="5" id="KW-0804">Transcription</keyword>
<gene>
    <name evidence="7" type="ordered locus">Jden_0158</name>
</gene>
<evidence type="ECO:0000256" key="3">
    <source>
        <dbReference type="ARBA" id="ARBA00023125"/>
    </source>
</evidence>
<name>C7QYI6_JONDD</name>
<sequence length="292" mass="31671">MRVDLAHLEALLAAVDEGSFDGAAAILRISPSALSQRIKALETTAGQVLLQRTKPVRPTPAGLPYLQAARQIDAVLSQTLAQVDAVAPGPPDVPIAINADSLETWIIPALASIRDVANFHIFRDDQDHTAELLRSGTVLAAVTSLADPIQGCESHRLGVMRYLPVATPDFAARWFPHGLTPAALEKAPTVVFDRKDKMQHRLLHAYGVDPNIPARCYVPSATAFVEAVAQDMGWGLAPEIQIDEALATGSLIHLSDYVDVTLYWQQWKLESPALTVLRRTLADAAAYALRIR</sequence>
<dbReference type="SUPFAM" id="SSF53850">
    <property type="entry name" value="Periplasmic binding protein-like II"/>
    <property type="match status" value="1"/>
</dbReference>
<keyword evidence="4" id="KW-0010">Activator</keyword>
<dbReference type="EMBL" id="CP001706">
    <property type="protein sequence ID" value="ACV07833.1"/>
    <property type="molecule type" value="Genomic_DNA"/>
</dbReference>
<evidence type="ECO:0000256" key="4">
    <source>
        <dbReference type="ARBA" id="ARBA00023159"/>
    </source>
</evidence>
<dbReference type="InterPro" id="IPR036390">
    <property type="entry name" value="WH_DNA-bd_sf"/>
</dbReference>
<feature type="domain" description="HTH lysR-type" evidence="6">
    <location>
        <begin position="3"/>
        <end position="59"/>
    </location>
</feature>
<dbReference type="SUPFAM" id="SSF46785">
    <property type="entry name" value="Winged helix' DNA-binding domain"/>
    <property type="match status" value="1"/>
</dbReference>
<dbReference type="Gene3D" id="1.10.10.10">
    <property type="entry name" value="Winged helix-like DNA-binding domain superfamily/Winged helix DNA-binding domain"/>
    <property type="match status" value="1"/>
</dbReference>
<protein>
    <submittedName>
        <fullName evidence="7">Transcriptional regulator, ArgP, LysR family</fullName>
    </submittedName>
</protein>
<evidence type="ECO:0000313" key="7">
    <source>
        <dbReference type="EMBL" id="ACV07833.1"/>
    </source>
</evidence>
<dbReference type="InterPro" id="IPR000847">
    <property type="entry name" value="LysR_HTH_N"/>
</dbReference>
<dbReference type="GO" id="GO:0003677">
    <property type="term" value="F:DNA binding"/>
    <property type="evidence" value="ECO:0007669"/>
    <property type="project" value="UniProtKB-KW"/>
</dbReference>
<keyword evidence="2" id="KW-0805">Transcription regulation</keyword>
<evidence type="ECO:0000259" key="6">
    <source>
        <dbReference type="PROSITE" id="PS50931"/>
    </source>
</evidence>
<dbReference type="Pfam" id="PF00126">
    <property type="entry name" value="HTH_1"/>
    <property type="match status" value="1"/>
</dbReference>
<evidence type="ECO:0000256" key="1">
    <source>
        <dbReference type="ARBA" id="ARBA00009437"/>
    </source>
</evidence>
<evidence type="ECO:0000256" key="2">
    <source>
        <dbReference type="ARBA" id="ARBA00023015"/>
    </source>
</evidence>
<dbReference type="RefSeq" id="WP_012805938.1">
    <property type="nucleotide sequence ID" value="NC_013174.1"/>
</dbReference>
<evidence type="ECO:0000313" key="8">
    <source>
        <dbReference type="Proteomes" id="UP000000628"/>
    </source>
</evidence>
<dbReference type="InterPro" id="IPR050176">
    <property type="entry name" value="LTTR"/>
</dbReference>
<evidence type="ECO:0000256" key="5">
    <source>
        <dbReference type="ARBA" id="ARBA00023163"/>
    </source>
</evidence>
<dbReference type="KEGG" id="jde:Jden_0158"/>
<dbReference type="PANTHER" id="PTHR30579">
    <property type="entry name" value="TRANSCRIPTIONAL REGULATOR"/>
    <property type="match status" value="1"/>
</dbReference>
<dbReference type="PROSITE" id="PS50931">
    <property type="entry name" value="HTH_LYSR"/>
    <property type="match status" value="1"/>
</dbReference>
<dbReference type="HOGENOM" id="CLU_063829_0_1_11"/>
<dbReference type="Gene3D" id="3.40.190.290">
    <property type="match status" value="1"/>
</dbReference>
<dbReference type="NCBIfam" id="NF002964">
    <property type="entry name" value="PRK03635.1"/>
    <property type="match status" value="1"/>
</dbReference>
<dbReference type="GO" id="GO:0003700">
    <property type="term" value="F:DNA-binding transcription factor activity"/>
    <property type="evidence" value="ECO:0007669"/>
    <property type="project" value="InterPro"/>
</dbReference>